<evidence type="ECO:0000313" key="4">
    <source>
        <dbReference type="Proteomes" id="UP000595001"/>
    </source>
</evidence>
<proteinExistence type="predicted"/>
<reference evidence="3 4" key="1">
    <citation type="submission" date="2020-12" db="EMBL/GenBank/DDBJ databases">
        <title>Halosimplex halophilum sp. nov. and Halosimplex salinum sp. nov., two new members of the genus Halosimplex.</title>
        <authorList>
            <person name="Cui H.L."/>
        </authorList>
    </citation>
    <scope>NUCLEOTIDE SEQUENCE [LARGE SCALE GENOMIC DNA]</scope>
    <source>
        <strain evidence="3 4">YGH94</strain>
    </source>
</reference>
<sequence length="107" mass="11478">MAERTAEGDDPVAVREGGPRVVHSRAADRDRETDLSIAVVEAIAEAKAIEPTEMEATLYDAVDPDALDRLFTDHGGAVAGRVVFEIGAHEVTVQSNGDVLVRQIDPR</sequence>
<keyword evidence="4" id="KW-1185">Reference proteome</keyword>
<name>A0A7T3FZJ5_9EURY</name>
<feature type="region of interest" description="Disordered" evidence="1">
    <location>
        <begin position="1"/>
        <end position="30"/>
    </location>
</feature>
<dbReference type="OrthoDB" id="271604at2157"/>
<gene>
    <name evidence="3" type="ORF">I7X12_02885</name>
</gene>
<evidence type="ECO:0000256" key="1">
    <source>
        <dbReference type="SAM" id="MobiDB-lite"/>
    </source>
</evidence>
<dbReference type="KEGG" id="hlt:I7X12_02885"/>
<organism evidence="3 4">
    <name type="scientific">Halosimplex litoreum</name>
    <dbReference type="NCBI Taxonomy" id="1198301"/>
    <lineage>
        <taxon>Archaea</taxon>
        <taxon>Methanobacteriati</taxon>
        <taxon>Methanobacteriota</taxon>
        <taxon>Stenosarchaea group</taxon>
        <taxon>Halobacteria</taxon>
        <taxon>Halobacteriales</taxon>
        <taxon>Haloarculaceae</taxon>
        <taxon>Halosimplex</taxon>
    </lineage>
</organism>
<protein>
    <recommendedName>
        <fullName evidence="2">Halobacterial output domain-containing protein</fullName>
    </recommendedName>
</protein>
<dbReference type="Proteomes" id="UP000595001">
    <property type="component" value="Chromosome"/>
</dbReference>
<dbReference type="EMBL" id="CP065856">
    <property type="protein sequence ID" value="QPV63595.1"/>
    <property type="molecule type" value="Genomic_DNA"/>
</dbReference>
<dbReference type="Pfam" id="PF18545">
    <property type="entry name" value="HalOD1"/>
    <property type="match status" value="1"/>
</dbReference>
<evidence type="ECO:0000259" key="2">
    <source>
        <dbReference type="Pfam" id="PF18545"/>
    </source>
</evidence>
<dbReference type="InterPro" id="IPR040624">
    <property type="entry name" value="HalOD1"/>
</dbReference>
<feature type="domain" description="Halobacterial output" evidence="2">
    <location>
        <begin position="32"/>
        <end position="102"/>
    </location>
</feature>
<dbReference type="RefSeq" id="WP_198062384.1">
    <property type="nucleotide sequence ID" value="NZ_CP065856.1"/>
</dbReference>
<dbReference type="AlphaFoldDB" id="A0A7T3FZJ5"/>
<dbReference type="GeneID" id="60587404"/>
<accession>A0A7T3FZJ5</accession>
<evidence type="ECO:0000313" key="3">
    <source>
        <dbReference type="EMBL" id="QPV63595.1"/>
    </source>
</evidence>